<dbReference type="SUPFAM" id="SSF143100">
    <property type="entry name" value="TTHA1013/TTHA0281-like"/>
    <property type="match status" value="1"/>
</dbReference>
<dbReference type="Pfam" id="PF15919">
    <property type="entry name" value="HicB_lk_antitox"/>
    <property type="match status" value="1"/>
</dbReference>
<gene>
    <name evidence="2" type="ORF">EPICR_60140</name>
</gene>
<protein>
    <recommendedName>
        <fullName evidence="1">HicB-like antitoxin of toxin-antitoxin system domain-containing protein</fullName>
    </recommendedName>
</protein>
<organism evidence="2">
    <name type="scientific">uncultured Desulfobacteraceae bacterium</name>
    <dbReference type="NCBI Taxonomy" id="218296"/>
    <lineage>
        <taxon>Bacteria</taxon>
        <taxon>Pseudomonadati</taxon>
        <taxon>Thermodesulfobacteriota</taxon>
        <taxon>Desulfobacteria</taxon>
        <taxon>Desulfobacterales</taxon>
        <taxon>Desulfobacteraceae</taxon>
        <taxon>environmental samples</taxon>
    </lineage>
</organism>
<accession>A0A484HIZ1</accession>
<evidence type="ECO:0000313" key="2">
    <source>
        <dbReference type="EMBL" id="VEN75152.1"/>
    </source>
</evidence>
<proteinExistence type="predicted"/>
<feature type="domain" description="HicB-like antitoxin of toxin-antitoxin system" evidence="1">
    <location>
        <begin position="4"/>
        <end position="50"/>
    </location>
</feature>
<evidence type="ECO:0000259" key="1">
    <source>
        <dbReference type="Pfam" id="PF15919"/>
    </source>
</evidence>
<dbReference type="PANTHER" id="PTHR34504">
    <property type="entry name" value="ANTITOXIN HICB"/>
    <property type="match status" value="1"/>
</dbReference>
<dbReference type="EMBL" id="CAACVI010000049">
    <property type="protein sequence ID" value="VEN75152.1"/>
    <property type="molecule type" value="Genomic_DNA"/>
</dbReference>
<reference evidence="2" key="1">
    <citation type="submission" date="2019-01" db="EMBL/GenBank/DDBJ databases">
        <authorList>
            <consortium name="Genoscope - CEA"/>
            <person name="William W."/>
        </authorList>
    </citation>
    <scope>NUCLEOTIDE SEQUENCE</scope>
    <source>
        <strain evidence="2">CR-1</strain>
    </source>
</reference>
<dbReference type="PANTHER" id="PTHR34504:SF4">
    <property type="entry name" value="ANTITOXIN HICB"/>
    <property type="match status" value="1"/>
</dbReference>
<dbReference type="Gene3D" id="3.30.160.250">
    <property type="match status" value="1"/>
</dbReference>
<dbReference type="InterPro" id="IPR031807">
    <property type="entry name" value="HicB-like"/>
</dbReference>
<dbReference type="AlphaFoldDB" id="A0A484HIZ1"/>
<dbReference type="InterPro" id="IPR035069">
    <property type="entry name" value="TTHA1013/TTHA0281-like"/>
</dbReference>
<sequence length="69" mass="7733">MKTFNVIIEKDTENFYIATVPELKGCHTQAKSLDVLMERVREAIELCLEVHGAPIDTEFVGVQRIAVTA</sequence>
<dbReference type="InterPro" id="IPR051404">
    <property type="entry name" value="TA_system_antitoxin"/>
</dbReference>
<name>A0A484HIZ1_9BACT</name>